<proteinExistence type="predicted"/>
<feature type="region of interest" description="Disordered" evidence="1">
    <location>
        <begin position="137"/>
        <end position="156"/>
    </location>
</feature>
<reference evidence="3" key="1">
    <citation type="submission" date="2021-01" db="UniProtKB">
        <authorList>
            <consortium name="EnsemblMetazoa"/>
        </authorList>
    </citation>
    <scope>IDENTIFICATION</scope>
</reference>
<feature type="region of interest" description="Disordered" evidence="1">
    <location>
        <begin position="179"/>
        <end position="212"/>
    </location>
</feature>
<feature type="region of interest" description="Disordered" evidence="1">
    <location>
        <begin position="904"/>
        <end position="971"/>
    </location>
</feature>
<feature type="region of interest" description="Disordered" evidence="1">
    <location>
        <begin position="548"/>
        <end position="567"/>
    </location>
</feature>
<dbReference type="AlphaFoldDB" id="A0A7M5WZX0"/>
<feature type="compositionally biased region" description="Polar residues" evidence="1">
    <location>
        <begin position="197"/>
        <end position="208"/>
    </location>
</feature>
<dbReference type="Proteomes" id="UP000594262">
    <property type="component" value="Unplaced"/>
</dbReference>
<dbReference type="EnsemblMetazoa" id="CLYHEMT015324.1">
    <property type="protein sequence ID" value="CLYHEMP015324.1"/>
    <property type="gene ID" value="CLYHEMG015324"/>
</dbReference>
<evidence type="ECO:0000259" key="2">
    <source>
        <dbReference type="PROSITE" id="PS50245"/>
    </source>
</evidence>
<dbReference type="OrthoDB" id="5983260at2759"/>
<organism evidence="3 4">
    <name type="scientific">Clytia hemisphaerica</name>
    <dbReference type="NCBI Taxonomy" id="252671"/>
    <lineage>
        <taxon>Eukaryota</taxon>
        <taxon>Metazoa</taxon>
        <taxon>Cnidaria</taxon>
        <taxon>Hydrozoa</taxon>
        <taxon>Hydroidolina</taxon>
        <taxon>Leptothecata</taxon>
        <taxon>Obeliida</taxon>
        <taxon>Clytiidae</taxon>
        <taxon>Clytia</taxon>
    </lineage>
</organism>
<dbReference type="SMART" id="SM01052">
    <property type="entry name" value="CAP_GLY"/>
    <property type="match status" value="1"/>
</dbReference>
<feature type="compositionally biased region" description="Basic and acidic residues" evidence="1">
    <location>
        <begin position="548"/>
        <end position="564"/>
    </location>
</feature>
<feature type="region of interest" description="Disordered" evidence="1">
    <location>
        <begin position="225"/>
        <end position="261"/>
    </location>
</feature>
<dbReference type="InterPro" id="IPR036859">
    <property type="entry name" value="CAP-Gly_dom_sf"/>
</dbReference>
<dbReference type="Pfam" id="PF01302">
    <property type="entry name" value="CAP_GLY"/>
    <property type="match status" value="1"/>
</dbReference>
<dbReference type="SUPFAM" id="SSF74924">
    <property type="entry name" value="Cap-Gly domain"/>
    <property type="match status" value="1"/>
</dbReference>
<feature type="compositionally biased region" description="Low complexity" evidence="1">
    <location>
        <begin position="143"/>
        <end position="156"/>
    </location>
</feature>
<feature type="compositionally biased region" description="Low complexity" evidence="1">
    <location>
        <begin position="959"/>
        <end position="969"/>
    </location>
</feature>
<feature type="compositionally biased region" description="Polar residues" evidence="1">
    <location>
        <begin position="249"/>
        <end position="261"/>
    </location>
</feature>
<keyword evidence="4" id="KW-1185">Reference proteome</keyword>
<dbReference type="Gene3D" id="1.10.287.1490">
    <property type="match status" value="1"/>
</dbReference>
<dbReference type="GeneID" id="136806427"/>
<evidence type="ECO:0000313" key="4">
    <source>
        <dbReference type="Proteomes" id="UP000594262"/>
    </source>
</evidence>
<feature type="compositionally biased region" description="Polar residues" evidence="1">
    <location>
        <begin position="328"/>
        <end position="349"/>
    </location>
</feature>
<feature type="region of interest" description="Disordered" evidence="1">
    <location>
        <begin position="273"/>
        <end position="353"/>
    </location>
</feature>
<dbReference type="RefSeq" id="XP_066919100.1">
    <property type="nucleotide sequence ID" value="XM_067062999.1"/>
</dbReference>
<dbReference type="PROSITE" id="PS50245">
    <property type="entry name" value="CAP_GLY_2"/>
    <property type="match status" value="1"/>
</dbReference>
<dbReference type="Gene3D" id="2.30.30.190">
    <property type="entry name" value="CAP Gly-rich-like domain"/>
    <property type="match status" value="1"/>
</dbReference>
<feature type="domain" description="CAP-Gly" evidence="2">
    <location>
        <begin position="1014"/>
        <end position="1056"/>
    </location>
</feature>
<feature type="compositionally biased region" description="Polar residues" evidence="1">
    <location>
        <begin position="919"/>
        <end position="928"/>
    </location>
</feature>
<protein>
    <recommendedName>
        <fullName evidence="2">CAP-Gly domain-containing protein</fullName>
    </recommendedName>
</protein>
<dbReference type="InterPro" id="IPR000938">
    <property type="entry name" value="CAP-Gly_domain"/>
</dbReference>
<accession>A0A7M5WZX0</accession>
<evidence type="ECO:0000256" key="1">
    <source>
        <dbReference type="SAM" id="MobiDB-lite"/>
    </source>
</evidence>
<feature type="region of interest" description="Disordered" evidence="1">
    <location>
        <begin position="796"/>
        <end position="820"/>
    </location>
</feature>
<evidence type="ECO:0000313" key="3">
    <source>
        <dbReference type="EnsemblMetazoa" id="CLYHEMP015324.1"/>
    </source>
</evidence>
<sequence length="1065" mass="122886">MQCQHCDAIFGSMEELQTHQIVSCPGILSDEDSVIVQEQRKGVQVIFKWLEDRNLPDQTKSIHLLITGSDSNIELKKGNGNFKSEWKQMPLGTFCGQLVIGDEIFAINEIRIEKATETVFIIIDQDETYDTTLTRDRLTTEPGDSQQQGDSQAGNALGLLNSGIGGLLSEEQFGSAAIQTTGHKHDERPAISPDLHTLQNVDNLTTDNSPRRDFQQTNELEHDLIAGGGHGFSQVSGDGSTDEDEDLQRQQPQASKNVRTKQNIDQMLHELSLSPESPTHDHHQQPAGRSNAPLSLGSRQDDRSQHAHREHRRRSSDGNIVQRKTRIGRQNSAEVLPSQNRSYGSPNTDEVNKMKEEMKRLKDLTDNYKEVKQELEVRCSSYDEEITRLEEECKKLKEQYKKSKEENEASVHALMDENEDLKKQCGGLNKELEGMKESKQVVDLPSEKQSNEDIEEKRRKMEELLNTWKAKAESYEDQVDNLKCQVEQLESERKQLKIMYQNDERVSKMKQVDDLTKQCQDYEEQIEQLKARCDHLDDAAKQREVVVPDERPANDHRHQQHSEIESQLQKRIKAYEDELTKKEIKIQQFKDIYARKDEESKEKENQWLEEKNTLEDRVHAFNDELEKVTRLNQDLRARNVEDRQHNHHQDTKETDMLIAQLEARCQSFDDEAKALSEETEKYKDENNMIKSKYTKLKQMAVNLKNQCQTYEEDFKKLQDENQSLETVRKIKEKDAENEKAVLEAVIKKLREQNQQLTTEARNIPKYTDSDITNNLKRLREDNKELRERLGHVKKYSYDDDNSDVERHQPQIKSPGRANGNTLKNYKIAFQKDRVLPSRPAGSTRHELSNDIEQIINRRPYAGKRTKSAENLYGENSYESRNQRYTAQTNGYHFESNTLGSSTYGSYDRLGNNKHKRNHSSGLGDNYLNSRYDENAHSIRPNNRHPKTKSYDSGMNNFGSSSQDSSPALSPRNIYSPTSSLPFCPTSSHEIRIGMKISLSRASGRLSRGQVKWIGTLPHHQGDYIGVELESESGKHDGTYDKVRYFKCKRDRGVFVQFKKIIMAWK</sequence>
<name>A0A7M5WZX0_9CNID</name>